<reference evidence="1 2" key="2">
    <citation type="submission" date="2019-05" db="EMBL/GenBank/DDBJ databases">
        <title>Glycomyces buryatensis sp. nov.</title>
        <authorList>
            <person name="Nikitina E."/>
        </authorList>
    </citation>
    <scope>NUCLEOTIDE SEQUENCE [LARGE SCALE GENOMIC DNA]</scope>
    <source>
        <strain evidence="1 2">18</strain>
    </source>
</reference>
<dbReference type="RefSeq" id="WP_136534417.1">
    <property type="nucleotide sequence ID" value="NZ_STGY01000041.1"/>
</dbReference>
<accession>A0A4S8QF34</accession>
<dbReference type="InterPro" id="IPR011990">
    <property type="entry name" value="TPR-like_helical_dom_sf"/>
</dbReference>
<gene>
    <name evidence="1" type="ORF">FAB82_10090</name>
</gene>
<dbReference type="PANTHER" id="PTHR47691">
    <property type="entry name" value="REGULATOR-RELATED"/>
    <property type="match status" value="1"/>
</dbReference>
<keyword evidence="1" id="KW-0067">ATP-binding</keyword>
<dbReference type="GO" id="GO:0005524">
    <property type="term" value="F:ATP binding"/>
    <property type="evidence" value="ECO:0007669"/>
    <property type="project" value="UniProtKB-KW"/>
</dbReference>
<evidence type="ECO:0000313" key="2">
    <source>
        <dbReference type="Proteomes" id="UP000308760"/>
    </source>
</evidence>
<keyword evidence="2" id="KW-1185">Reference proteome</keyword>
<dbReference type="Proteomes" id="UP000308760">
    <property type="component" value="Unassembled WGS sequence"/>
</dbReference>
<dbReference type="Gene3D" id="1.25.40.10">
    <property type="entry name" value="Tetratricopeptide repeat domain"/>
    <property type="match status" value="1"/>
</dbReference>
<dbReference type="AlphaFoldDB" id="A0A4S8QF34"/>
<name>A0A4S8QF34_9ACTN</name>
<dbReference type="SUPFAM" id="SSF48452">
    <property type="entry name" value="TPR-like"/>
    <property type="match status" value="1"/>
</dbReference>
<dbReference type="InterPro" id="IPR027417">
    <property type="entry name" value="P-loop_NTPase"/>
</dbReference>
<dbReference type="EMBL" id="STGY01000041">
    <property type="protein sequence ID" value="THV41732.1"/>
    <property type="molecule type" value="Genomic_DNA"/>
</dbReference>
<organism evidence="1 2">
    <name type="scientific">Glycomyces buryatensis</name>
    <dbReference type="NCBI Taxonomy" id="2570927"/>
    <lineage>
        <taxon>Bacteria</taxon>
        <taxon>Bacillati</taxon>
        <taxon>Actinomycetota</taxon>
        <taxon>Actinomycetes</taxon>
        <taxon>Glycomycetales</taxon>
        <taxon>Glycomycetaceae</taxon>
        <taxon>Glycomyces</taxon>
    </lineage>
</organism>
<protein>
    <submittedName>
        <fullName evidence="1">ATP-binding protein</fullName>
    </submittedName>
</protein>
<sequence>MPDESSTRSEFHSEFNGDVHSVNQIGRVEHYHAAPVADPLREGPPLRPDWAGRARELAEFERALESGRWLSVHGPRGIGKSAVAAMLLERMRRAYPGGQLYIDLNKEDISRAMHSLLSRLYANQRQIPDTLEGLTALFQTATRNRRMLVVVDGVTRVREAEALRPAGEGSGFAVFGDVPLDDSAYEQHELGPLDPADAAEYLRRACPNLSGAVLPRLVEEFGGVPAKLRALAGLVHNKSLDSFGGIQSAVGGESVFDSLYTSLSEPARWLYRFFGALPGGEFETALTGIFVGSRDWTRDGVPAEFAELEAAQLISRLPGGWYRIERYPLRNLPVPGEAVSSDLIIPLRRQLGWHVRRAQRADEAIMGDRQRHAPDFGAAFEVRGFPGRPEAMEWFRTLHTALADSVRIAAVRGWHEETWALAEALWAYYTNAAQHREAVTCYRGALNAAESPLARAQLSALLGLCLIESSEFAEAELRLDEGLRVALAGQDSPEQGERFRALVGTLEEQFARLRHREERFKEAVGHIRRSIASAESLGRAKAVAIRLRVLAEIRLDEGDLAAAEETWQRAAAIFEAEGDGLHLAGTRLDLALLRFDSGDAAAKAAATSEVNRIVGELREQSLWQLGAETHERLADRLEGEERRMRLTMAYELYRAHEAFFDADRVKAALEIG</sequence>
<proteinExistence type="predicted"/>
<dbReference type="SUPFAM" id="SSF52540">
    <property type="entry name" value="P-loop containing nucleoside triphosphate hydrolases"/>
    <property type="match status" value="1"/>
</dbReference>
<keyword evidence="1" id="KW-0547">Nucleotide-binding</keyword>
<comment type="caution">
    <text evidence="1">The sequence shown here is derived from an EMBL/GenBank/DDBJ whole genome shotgun (WGS) entry which is preliminary data.</text>
</comment>
<dbReference type="OrthoDB" id="3861774at2"/>
<dbReference type="PANTHER" id="PTHR47691:SF3">
    <property type="entry name" value="HTH-TYPE TRANSCRIPTIONAL REGULATOR RV0890C-RELATED"/>
    <property type="match status" value="1"/>
</dbReference>
<dbReference type="Gene3D" id="3.40.50.300">
    <property type="entry name" value="P-loop containing nucleotide triphosphate hydrolases"/>
    <property type="match status" value="1"/>
</dbReference>
<reference evidence="2" key="1">
    <citation type="submission" date="2019-04" db="EMBL/GenBank/DDBJ databases">
        <title>Nocardioides xinjiangensis sp. nov.</title>
        <authorList>
            <person name="Liu S."/>
        </authorList>
    </citation>
    <scope>NUCLEOTIDE SEQUENCE [LARGE SCALE GENOMIC DNA]</scope>
    <source>
        <strain evidence="2">18</strain>
    </source>
</reference>
<evidence type="ECO:0000313" key="1">
    <source>
        <dbReference type="EMBL" id="THV41732.1"/>
    </source>
</evidence>